<feature type="transmembrane region" description="Helical" evidence="11">
    <location>
        <begin position="159"/>
        <end position="179"/>
    </location>
</feature>
<evidence type="ECO:0000256" key="9">
    <source>
        <dbReference type="ARBA" id="ARBA00042945"/>
    </source>
</evidence>
<dbReference type="PANTHER" id="PTHR24221">
    <property type="entry name" value="ATP-BINDING CASSETTE SUB-FAMILY B"/>
    <property type="match status" value="1"/>
</dbReference>
<organism evidence="13 14">
    <name type="scientific">Bugula neritina</name>
    <name type="common">Brown bryozoan</name>
    <name type="synonym">Sertularia neritina</name>
    <dbReference type="NCBI Taxonomy" id="10212"/>
    <lineage>
        <taxon>Eukaryota</taxon>
        <taxon>Metazoa</taxon>
        <taxon>Spiralia</taxon>
        <taxon>Lophotrochozoa</taxon>
        <taxon>Bryozoa</taxon>
        <taxon>Gymnolaemata</taxon>
        <taxon>Cheilostomatida</taxon>
        <taxon>Flustrina</taxon>
        <taxon>Buguloidea</taxon>
        <taxon>Bugulidae</taxon>
        <taxon>Bugula</taxon>
    </lineage>
</organism>
<sequence length="565" mass="62847">MSYVCGISSSTAKLLLRHSRSHLDYDYRKLLISYKYHRYIVQRCFTTSNHSKSYNLHKRTSGGQSSLLKKTDAGILGKRTCFHPGVGSSFTNGTPSDADKVTSKEMLVNMFSYVWPKDEPWIRRRVVGALSLLISAKVVNVCVPYIFKELIDWLNVGGFDAQQAILPTGIALVFLYATAKAGSSLFNEMRNYVFAKVAQNSVRHVGRKVFLHLHNLDLNFHLSRQTGALSKTIDRGTRGINFLLSALVFNVVPTMIEVAMVTAAMTATCGWKYAVATLGFLGTYGLFTIATTQWRTKFRVQMNQADQQAGNRAIDSLINYETVKYFNNETYEADRFDKLLQKYEQASLKTTQSLAFLSFGQQFILSGGLGLIMYMSTKDIMAGTMTVGSLVMVNGLLFQLSMPLNFLGSVYREVRQSLIDMQAMFSLLKVSTDIQDKPGALDFVLKPERSSIQFNDVHFEYVSGAPILRGLSFQVPAGKKVAIVGGSGSGKSTIVRLLYRFFEPNSGQVLVGGQDISSLKLDDLRKSLGVVPQVCVCVCAFVDGYYIEQHGRTLRFGAVPRHSIL</sequence>
<evidence type="ECO:0000256" key="1">
    <source>
        <dbReference type="ARBA" id="ARBA00004448"/>
    </source>
</evidence>
<comment type="catalytic activity">
    <reaction evidence="10">
        <text>(glutathione)4[2Fe(III)-2S] cluster(in) + ATP + H2O = (glutathione)4[2Fe(III)-2S] cluster(out) + ADP + phosphate + H(+)</text>
        <dbReference type="Rhea" id="RHEA:67028"/>
        <dbReference type="ChEBI" id="CHEBI:15377"/>
        <dbReference type="ChEBI" id="CHEBI:15378"/>
        <dbReference type="ChEBI" id="CHEBI:30616"/>
        <dbReference type="ChEBI" id="CHEBI:43474"/>
        <dbReference type="ChEBI" id="CHEBI:167627"/>
        <dbReference type="ChEBI" id="CHEBI:456216"/>
    </reaction>
    <physiologicalReaction direction="left-to-right" evidence="10">
        <dbReference type="Rhea" id="RHEA:67029"/>
    </physiologicalReaction>
</comment>
<dbReference type="Pfam" id="PF00005">
    <property type="entry name" value="ABC_tran"/>
    <property type="match status" value="1"/>
</dbReference>
<dbReference type="InterPro" id="IPR036640">
    <property type="entry name" value="ABC1_TM_sf"/>
</dbReference>
<keyword evidence="2" id="KW-0813">Transport</keyword>
<dbReference type="EMBL" id="VXIV02002328">
    <property type="protein sequence ID" value="KAF6026186.1"/>
    <property type="molecule type" value="Genomic_DNA"/>
</dbReference>
<dbReference type="GO" id="GO:0006879">
    <property type="term" value="P:intracellular iron ion homeostasis"/>
    <property type="evidence" value="ECO:0007669"/>
    <property type="project" value="TreeGrafter"/>
</dbReference>
<keyword evidence="3 11" id="KW-0812">Transmembrane</keyword>
<dbReference type="PANTHER" id="PTHR24221:SF402">
    <property type="entry name" value="IRON-SULFUR CLUSTERS TRANSPORTER ABCB7, MITOCHONDRIAL"/>
    <property type="match status" value="1"/>
</dbReference>
<dbReference type="Pfam" id="PF00664">
    <property type="entry name" value="ABC_membrane"/>
    <property type="match status" value="1"/>
</dbReference>
<evidence type="ECO:0000256" key="4">
    <source>
        <dbReference type="ARBA" id="ARBA00022741"/>
    </source>
</evidence>
<dbReference type="CDD" id="cd18582">
    <property type="entry name" value="ABC_6TM_ATM1_ABCB7"/>
    <property type="match status" value="1"/>
</dbReference>
<evidence type="ECO:0000256" key="3">
    <source>
        <dbReference type="ARBA" id="ARBA00022692"/>
    </source>
</evidence>
<feature type="transmembrane region" description="Helical" evidence="11">
    <location>
        <begin position="354"/>
        <end position="374"/>
    </location>
</feature>
<proteinExistence type="predicted"/>
<evidence type="ECO:0000259" key="12">
    <source>
        <dbReference type="PROSITE" id="PS50929"/>
    </source>
</evidence>
<evidence type="ECO:0000313" key="14">
    <source>
        <dbReference type="Proteomes" id="UP000593567"/>
    </source>
</evidence>
<dbReference type="GO" id="GO:0005743">
    <property type="term" value="C:mitochondrial inner membrane"/>
    <property type="evidence" value="ECO:0007669"/>
    <property type="project" value="UniProtKB-SubCell"/>
</dbReference>
<evidence type="ECO:0000313" key="13">
    <source>
        <dbReference type="EMBL" id="KAF6026186.1"/>
    </source>
</evidence>
<dbReference type="InterPro" id="IPR027417">
    <property type="entry name" value="P-loop_NTPase"/>
</dbReference>
<feature type="transmembrane region" description="Helical" evidence="11">
    <location>
        <begin position="240"/>
        <end position="265"/>
    </location>
</feature>
<dbReference type="FunFam" id="1.20.1560.10:FF:000004">
    <property type="entry name" value="ATP-binding cassette sub-family B member 7"/>
    <property type="match status" value="1"/>
</dbReference>
<evidence type="ECO:0000256" key="2">
    <source>
        <dbReference type="ARBA" id="ARBA00022448"/>
    </source>
</evidence>
<dbReference type="InterPro" id="IPR011527">
    <property type="entry name" value="ABC1_TM_dom"/>
</dbReference>
<dbReference type="GO" id="GO:0140359">
    <property type="term" value="F:ABC-type transporter activity"/>
    <property type="evidence" value="ECO:0007669"/>
    <property type="project" value="InterPro"/>
</dbReference>
<name>A0A7J7JL83_BUGNE</name>
<dbReference type="SUPFAM" id="SSF90123">
    <property type="entry name" value="ABC transporter transmembrane region"/>
    <property type="match status" value="1"/>
</dbReference>
<dbReference type="PROSITE" id="PS50929">
    <property type="entry name" value="ABC_TM1F"/>
    <property type="match status" value="1"/>
</dbReference>
<keyword evidence="4" id="KW-0547">Nucleotide-binding</keyword>
<dbReference type="Gene3D" id="3.40.50.300">
    <property type="entry name" value="P-loop containing nucleotide triphosphate hydrolases"/>
    <property type="match status" value="1"/>
</dbReference>
<evidence type="ECO:0000256" key="7">
    <source>
        <dbReference type="ARBA" id="ARBA00023136"/>
    </source>
</evidence>
<keyword evidence="7 11" id="KW-0472">Membrane</keyword>
<gene>
    <name evidence="13" type="ORF">EB796_015502</name>
</gene>
<protein>
    <recommendedName>
        <fullName evidence="8">Iron-sulfur clusters transporter ABCB7, mitochondrial</fullName>
    </recommendedName>
    <alternativeName>
        <fullName evidence="9">ATP-binding cassette sub-family B member 7, mitochondrial</fullName>
    </alternativeName>
</protein>
<comment type="caution">
    <text evidence="13">The sequence shown here is derived from an EMBL/GenBank/DDBJ whole genome shotgun (WGS) entry which is preliminary data.</text>
</comment>
<evidence type="ECO:0000256" key="6">
    <source>
        <dbReference type="ARBA" id="ARBA00022989"/>
    </source>
</evidence>
<evidence type="ECO:0000256" key="11">
    <source>
        <dbReference type="SAM" id="Phobius"/>
    </source>
</evidence>
<accession>A0A7J7JL83</accession>
<feature type="domain" description="ABC transmembrane type-1" evidence="12">
    <location>
        <begin position="127"/>
        <end position="416"/>
    </location>
</feature>
<evidence type="ECO:0000256" key="8">
    <source>
        <dbReference type="ARBA" id="ARBA00041016"/>
    </source>
</evidence>
<evidence type="ECO:0000256" key="10">
    <source>
        <dbReference type="ARBA" id="ARBA00048046"/>
    </source>
</evidence>
<keyword evidence="14" id="KW-1185">Reference proteome</keyword>
<dbReference type="Gene3D" id="1.20.1560.10">
    <property type="entry name" value="ABC transporter type 1, transmembrane domain"/>
    <property type="match status" value="1"/>
</dbReference>
<dbReference type="InterPro" id="IPR039421">
    <property type="entry name" value="Type_1_exporter"/>
</dbReference>
<dbReference type="OrthoDB" id="6500128at2759"/>
<keyword evidence="5" id="KW-0067">ATP-binding</keyword>
<evidence type="ECO:0000256" key="5">
    <source>
        <dbReference type="ARBA" id="ARBA00022840"/>
    </source>
</evidence>
<dbReference type="SUPFAM" id="SSF52540">
    <property type="entry name" value="P-loop containing nucleoside triphosphate hydrolases"/>
    <property type="match status" value="1"/>
</dbReference>
<feature type="transmembrane region" description="Helical" evidence="11">
    <location>
        <begin position="380"/>
        <end position="398"/>
    </location>
</feature>
<dbReference type="AlphaFoldDB" id="A0A7J7JL83"/>
<dbReference type="InterPro" id="IPR003439">
    <property type="entry name" value="ABC_transporter-like_ATP-bd"/>
</dbReference>
<dbReference type="GO" id="GO:0005524">
    <property type="term" value="F:ATP binding"/>
    <property type="evidence" value="ECO:0007669"/>
    <property type="project" value="UniProtKB-KW"/>
</dbReference>
<reference evidence="13" key="1">
    <citation type="submission" date="2020-06" db="EMBL/GenBank/DDBJ databases">
        <title>Draft genome of Bugula neritina, a colonial animal packing powerful symbionts and potential medicines.</title>
        <authorList>
            <person name="Rayko M."/>
        </authorList>
    </citation>
    <scope>NUCLEOTIDE SEQUENCE [LARGE SCALE GENOMIC DNA]</scope>
    <source>
        <strain evidence="13">Kwan_BN1</strain>
    </source>
</reference>
<dbReference type="GO" id="GO:0016887">
    <property type="term" value="F:ATP hydrolysis activity"/>
    <property type="evidence" value="ECO:0007669"/>
    <property type="project" value="InterPro"/>
</dbReference>
<feature type="transmembrane region" description="Helical" evidence="11">
    <location>
        <begin position="271"/>
        <end position="292"/>
    </location>
</feature>
<comment type="subcellular location">
    <subcellularLocation>
        <location evidence="1">Mitochondrion inner membrane</location>
        <topology evidence="1">Multi-pass membrane protein</topology>
    </subcellularLocation>
</comment>
<feature type="transmembrane region" description="Helical" evidence="11">
    <location>
        <begin position="126"/>
        <end position="147"/>
    </location>
</feature>
<keyword evidence="6 11" id="KW-1133">Transmembrane helix</keyword>
<dbReference type="Proteomes" id="UP000593567">
    <property type="component" value="Unassembled WGS sequence"/>
</dbReference>